<proteinExistence type="predicted"/>
<feature type="transmembrane region" description="Helical" evidence="2">
    <location>
        <begin position="20"/>
        <end position="38"/>
    </location>
</feature>
<protein>
    <submittedName>
        <fullName evidence="3">Uncharacterized protein</fullName>
    </submittedName>
</protein>
<name>A0A5R8Q744_9FIRM</name>
<keyword evidence="2" id="KW-0812">Transmembrane</keyword>
<dbReference type="OrthoDB" id="10020416at2"/>
<accession>A0A5R8Q744</accession>
<dbReference type="Proteomes" id="UP000306912">
    <property type="component" value="Unassembled WGS sequence"/>
</dbReference>
<keyword evidence="1" id="KW-0175">Coiled coil</keyword>
<dbReference type="AlphaFoldDB" id="A0A5R8Q744"/>
<evidence type="ECO:0000256" key="1">
    <source>
        <dbReference type="SAM" id="Coils"/>
    </source>
</evidence>
<gene>
    <name evidence="3" type="ORF">FEZ08_11455</name>
</gene>
<dbReference type="InParanoid" id="A0A5R8Q744"/>
<evidence type="ECO:0000313" key="4">
    <source>
        <dbReference type="Proteomes" id="UP000306912"/>
    </source>
</evidence>
<sequence>MNEKKLTLLSGKQNKVYMRILVITLLVCIVAFSSKLWLPDDRENKSNYDSPIILNRQETITFSDPIIHGQTLQVAYHYVQSKSTEAIPIPILQVKAGNKQTLEFTQLITYKSSAEEKGYLQFNFSKPSDAYYFQLNYSNDQGATFETGKRIDYRDFVPGKLASASETVTEDAQKANELLQLKADHEAILKQLEQTKTKYEQEVDSEKKEAYRLEYNALAEQANAIADQINQRLDESSQNNKE</sequence>
<evidence type="ECO:0000313" key="3">
    <source>
        <dbReference type="EMBL" id="TLG71163.1"/>
    </source>
</evidence>
<keyword evidence="4" id="KW-1185">Reference proteome</keyword>
<organism evidence="3 4">
    <name type="scientific">Culicoidibacter larvae</name>
    <dbReference type="NCBI Taxonomy" id="2579976"/>
    <lineage>
        <taxon>Bacteria</taxon>
        <taxon>Bacillati</taxon>
        <taxon>Bacillota</taxon>
        <taxon>Culicoidibacteria</taxon>
        <taxon>Culicoidibacterales</taxon>
        <taxon>Culicoidibacteraceae</taxon>
        <taxon>Culicoidibacter</taxon>
    </lineage>
</organism>
<keyword evidence="2" id="KW-1133">Transmembrane helix</keyword>
<evidence type="ECO:0000256" key="2">
    <source>
        <dbReference type="SAM" id="Phobius"/>
    </source>
</evidence>
<feature type="coiled-coil region" evidence="1">
    <location>
        <begin position="175"/>
        <end position="239"/>
    </location>
</feature>
<reference evidence="3 4" key="1">
    <citation type="submission" date="2019-05" db="EMBL/GenBank/DDBJ databases">
        <title>Culicoidintestinum kansasii gen. nov., sp. nov. from the gastrointestinal tract of the biting midge, Culicoides sonorensis.</title>
        <authorList>
            <person name="Neupane S."/>
            <person name="Ghosh A."/>
            <person name="Gunther S."/>
            <person name="Martin K."/>
            <person name="Zurek L."/>
        </authorList>
    </citation>
    <scope>NUCLEOTIDE SEQUENCE [LARGE SCALE GENOMIC DNA]</scope>
    <source>
        <strain evidence="3 4">CS-1</strain>
    </source>
</reference>
<comment type="caution">
    <text evidence="3">The sequence shown here is derived from an EMBL/GenBank/DDBJ whole genome shotgun (WGS) entry which is preliminary data.</text>
</comment>
<keyword evidence="2" id="KW-0472">Membrane</keyword>
<dbReference type="EMBL" id="VBWP01000015">
    <property type="protein sequence ID" value="TLG71163.1"/>
    <property type="molecule type" value="Genomic_DNA"/>
</dbReference>